<dbReference type="EMBL" id="SJPI01000001">
    <property type="protein sequence ID" value="TWT53328.1"/>
    <property type="molecule type" value="Genomic_DNA"/>
</dbReference>
<keyword evidence="3" id="KW-1003">Cell membrane</keyword>
<organism evidence="14 15">
    <name type="scientific">Rubripirellula amarantea</name>
    <dbReference type="NCBI Taxonomy" id="2527999"/>
    <lineage>
        <taxon>Bacteria</taxon>
        <taxon>Pseudomonadati</taxon>
        <taxon>Planctomycetota</taxon>
        <taxon>Planctomycetia</taxon>
        <taxon>Pirellulales</taxon>
        <taxon>Pirellulaceae</taxon>
        <taxon>Rubripirellula</taxon>
    </lineage>
</organism>
<comment type="similarity">
    <text evidence="2">Belongs to the MscS (TC 1.A.23) family.</text>
</comment>
<evidence type="ECO:0000313" key="14">
    <source>
        <dbReference type="EMBL" id="TWT53328.1"/>
    </source>
</evidence>
<dbReference type="Gene3D" id="2.30.30.60">
    <property type="match status" value="1"/>
</dbReference>
<dbReference type="Pfam" id="PF12794">
    <property type="entry name" value="MscS_TM"/>
    <property type="match status" value="1"/>
</dbReference>
<dbReference type="Pfam" id="PF21082">
    <property type="entry name" value="MS_channel_3rd"/>
    <property type="match status" value="1"/>
</dbReference>
<feature type="transmembrane region" description="Helical" evidence="9">
    <location>
        <begin position="662"/>
        <end position="680"/>
    </location>
</feature>
<feature type="transmembrane region" description="Helical" evidence="9">
    <location>
        <begin position="732"/>
        <end position="756"/>
    </location>
</feature>
<keyword evidence="15" id="KW-1185">Reference proteome</keyword>
<dbReference type="OrthoDB" id="9809206at2"/>
<evidence type="ECO:0000256" key="7">
    <source>
        <dbReference type="SAM" id="Coils"/>
    </source>
</evidence>
<keyword evidence="6 9" id="KW-0472">Membrane</keyword>
<evidence type="ECO:0000256" key="9">
    <source>
        <dbReference type="SAM" id="Phobius"/>
    </source>
</evidence>
<dbReference type="InterPro" id="IPR049278">
    <property type="entry name" value="MS_channel_C"/>
</dbReference>
<feature type="domain" description="Mechanosensitive ion channel MscS porin" evidence="12">
    <location>
        <begin position="52"/>
        <end position="281"/>
    </location>
</feature>
<evidence type="ECO:0000256" key="2">
    <source>
        <dbReference type="ARBA" id="ARBA00008017"/>
    </source>
</evidence>
<feature type="transmembrane region" description="Helical" evidence="9">
    <location>
        <begin position="867"/>
        <end position="886"/>
    </location>
</feature>
<dbReference type="SUPFAM" id="SSF82689">
    <property type="entry name" value="Mechanosensitive channel protein MscS (YggB), C-terminal domain"/>
    <property type="match status" value="1"/>
</dbReference>
<dbReference type="Pfam" id="PF00924">
    <property type="entry name" value="MS_channel_2nd"/>
    <property type="match status" value="1"/>
</dbReference>
<evidence type="ECO:0000259" key="12">
    <source>
        <dbReference type="Pfam" id="PF12795"/>
    </source>
</evidence>
<feature type="transmembrane region" description="Helical" evidence="9">
    <location>
        <begin position="634"/>
        <end position="656"/>
    </location>
</feature>
<dbReference type="Proteomes" id="UP000316598">
    <property type="component" value="Unassembled WGS sequence"/>
</dbReference>
<feature type="domain" description="Mechanosensitive ion channel inner membrane" evidence="11">
    <location>
        <begin position="508"/>
        <end position="839"/>
    </location>
</feature>
<evidence type="ECO:0000313" key="15">
    <source>
        <dbReference type="Proteomes" id="UP000316598"/>
    </source>
</evidence>
<feature type="region of interest" description="Disordered" evidence="8">
    <location>
        <begin position="1134"/>
        <end position="1159"/>
    </location>
</feature>
<feature type="coiled-coil region" evidence="7">
    <location>
        <begin position="46"/>
        <end position="261"/>
    </location>
</feature>
<feature type="domain" description="Mechanosensitive ion channel MscS C-terminal" evidence="13">
    <location>
        <begin position="1030"/>
        <end position="1112"/>
    </location>
</feature>
<feature type="transmembrane region" description="Helical" evidence="9">
    <location>
        <begin position="806"/>
        <end position="823"/>
    </location>
</feature>
<keyword evidence="7" id="KW-0175">Coiled coil</keyword>
<feature type="transmembrane region" description="Helical" evidence="9">
    <location>
        <begin position="704"/>
        <end position="726"/>
    </location>
</feature>
<protein>
    <submittedName>
        <fullName evidence="14">Mechanosensitive channel MscK</fullName>
    </submittedName>
</protein>
<dbReference type="Gene3D" id="3.30.70.100">
    <property type="match status" value="1"/>
</dbReference>
<feature type="transmembrane region" description="Helical" evidence="9">
    <location>
        <begin position="582"/>
        <end position="600"/>
    </location>
</feature>
<accession>A0A5C5WS19</accession>
<dbReference type="InterPro" id="IPR023408">
    <property type="entry name" value="MscS_beta-dom_sf"/>
</dbReference>
<evidence type="ECO:0000259" key="13">
    <source>
        <dbReference type="Pfam" id="PF21082"/>
    </source>
</evidence>
<feature type="transmembrane region" description="Helical" evidence="9">
    <location>
        <begin position="551"/>
        <end position="570"/>
    </location>
</feature>
<feature type="transmembrane region" description="Helical" evidence="9">
    <location>
        <begin position="507"/>
        <end position="526"/>
    </location>
</feature>
<feature type="transmembrane region" description="Helical" evidence="9">
    <location>
        <begin position="947"/>
        <end position="968"/>
    </location>
</feature>
<comment type="subcellular location">
    <subcellularLocation>
        <location evidence="1">Cell membrane</location>
        <topology evidence="1">Multi-pass membrane protein</topology>
    </subcellularLocation>
</comment>
<feature type="compositionally biased region" description="Polar residues" evidence="8">
    <location>
        <begin position="1134"/>
        <end position="1145"/>
    </location>
</feature>
<dbReference type="PANTHER" id="PTHR30347:SF1">
    <property type="entry name" value="MECHANOSENSITIVE CHANNEL MSCK"/>
    <property type="match status" value="1"/>
</dbReference>
<keyword evidence="4 9" id="KW-0812">Transmembrane</keyword>
<name>A0A5C5WS19_9BACT</name>
<dbReference type="InterPro" id="IPR006685">
    <property type="entry name" value="MscS_channel_2nd"/>
</dbReference>
<dbReference type="InterPro" id="IPR025692">
    <property type="entry name" value="MscS_IM_dom1"/>
</dbReference>
<dbReference type="InterPro" id="IPR011066">
    <property type="entry name" value="MscS_channel_C_sf"/>
</dbReference>
<comment type="caution">
    <text evidence="14">The sequence shown here is derived from an EMBL/GenBank/DDBJ whole genome shotgun (WGS) entry which is preliminary data.</text>
</comment>
<sequence>MVVLFIRWVLMFRLLAIAVLLVLLNPTGVIAQVGEQTSSATPATGLEKLREQVKSADLEEEAKSAALTVLDQAEKQAAEASSKTEMVQKRRAAIETVAARADSAKRSLEQLQNAQPSAPRGETLAELEAELASLTAKAQAAQQTVNQAETAMKNSAQRRAEIDTELPKLINSAEERKQQFENAVANADGTVANDAAIVELKTASELLNANVAALQAEKALLDAEAAASLPQLTRDLEARQAETLQKQLVSLRAIVEEKRAEDAASRVEMASKQLNQMHPLLRFIGEQNQSLAELNQTLAKKIEDEETRLVSRKSQLEDIRESFKQATSRVDKVGLTDAVGAMLRNLKQNLPSVGVYRMRIRERSSEIDDAAYALEEMTDRRNAKLSLTIDALLRQADRPVYGVEREELEKEALQLLETQRTEYLDPAIRNQTHYFNTLVSISTAEEEIIQLVEDSRKYINENVLWTRSTSPMYSKPFPAKAEWWFTLPAAWSGVGLKIISDMTTRPAIWIAAGLSLLTLLLSRYRLRAEITLLGEKASQSSFTHFGPTAKAFFWTVATSLPIPLFFGFLGSRFSSIAGNDRTLSALSLGCSTTAFLYFPLDFMRQVCRSQGLAQSHFAWPELTTKKVRQAIRPLLFIAVPIISIAAFLAGGSIGYGNDVLERYLSLLATFVFGLFIQRVAHPRRGVPARYIASHPSGWVNRTAIIWYPVIVAIPVGLGVLTVIGYHFTSQQIGWRIFLSLGLLFGIAVAVSLVMRWSLIHRRSLRMEQAKQARALAAETAASETPVPIAEDTAKDLQEQMQQSRNLFQTAMVAAAMIGLWIVWSDVVPALGIFEKWPLWSSTDTVTDLVKNENGDLIPHSREVVDHVTIAEVALACVLFGLTLAAARNLPGLLEFAVLRRLPIDRSIRYAVTSLVSYAIVLLGIIIAGGTIGLHWNQIQWMATALTFGLAFGLQEMFANFVAGIIILFEQPVRVGDVVEIDGVTGIVSKIRIRATTITDWDRKDYIVPNKEFITGKVLNWTRSDDVTRLVLSVGVAYGTDTQLAHQLILEAAAENPDVLEEPKTNVTFDAFGDNSLNFTLRAYLGTYEKRLAVTHDLHTSINRKFAAANIEISFPQRDLHLRSLPSGLTDFLRSKNQSSETTGPNPNGKAGTIVTESDL</sequence>
<feature type="domain" description="Mechanosensitive ion channel MscS" evidence="10">
    <location>
        <begin position="956"/>
        <end position="1022"/>
    </location>
</feature>
<evidence type="ECO:0000259" key="11">
    <source>
        <dbReference type="Pfam" id="PF12794"/>
    </source>
</evidence>
<dbReference type="AlphaFoldDB" id="A0A5C5WS19"/>
<keyword evidence="5 9" id="KW-1133">Transmembrane helix</keyword>
<evidence type="ECO:0000256" key="6">
    <source>
        <dbReference type="ARBA" id="ARBA00023136"/>
    </source>
</evidence>
<evidence type="ECO:0000256" key="4">
    <source>
        <dbReference type="ARBA" id="ARBA00022692"/>
    </source>
</evidence>
<gene>
    <name evidence="14" type="primary">mscK_2</name>
    <name evidence="14" type="ORF">Pla22_09570</name>
</gene>
<dbReference type="Pfam" id="PF12795">
    <property type="entry name" value="MscS_porin"/>
    <property type="match status" value="1"/>
</dbReference>
<feature type="transmembrane region" description="Helical" evidence="9">
    <location>
        <begin position="907"/>
        <end position="935"/>
    </location>
</feature>
<dbReference type="InterPro" id="IPR010920">
    <property type="entry name" value="LSM_dom_sf"/>
</dbReference>
<dbReference type="GO" id="GO:0008381">
    <property type="term" value="F:mechanosensitive monoatomic ion channel activity"/>
    <property type="evidence" value="ECO:0007669"/>
    <property type="project" value="UniProtKB-ARBA"/>
</dbReference>
<dbReference type="InterPro" id="IPR024393">
    <property type="entry name" value="MscS_porin"/>
</dbReference>
<evidence type="ECO:0000256" key="3">
    <source>
        <dbReference type="ARBA" id="ARBA00022475"/>
    </source>
</evidence>
<evidence type="ECO:0000256" key="8">
    <source>
        <dbReference type="SAM" id="MobiDB-lite"/>
    </source>
</evidence>
<dbReference type="InterPro" id="IPR052702">
    <property type="entry name" value="MscS-like_channel"/>
</dbReference>
<dbReference type="PANTHER" id="PTHR30347">
    <property type="entry name" value="POTASSIUM CHANNEL RELATED"/>
    <property type="match status" value="1"/>
</dbReference>
<dbReference type="GO" id="GO:0005886">
    <property type="term" value="C:plasma membrane"/>
    <property type="evidence" value="ECO:0007669"/>
    <property type="project" value="UniProtKB-SubCell"/>
</dbReference>
<proteinExistence type="inferred from homology"/>
<dbReference type="SUPFAM" id="SSF50182">
    <property type="entry name" value="Sm-like ribonucleoproteins"/>
    <property type="match status" value="1"/>
</dbReference>
<evidence type="ECO:0000256" key="5">
    <source>
        <dbReference type="ARBA" id="ARBA00022989"/>
    </source>
</evidence>
<evidence type="ECO:0000259" key="10">
    <source>
        <dbReference type="Pfam" id="PF00924"/>
    </source>
</evidence>
<dbReference type="Gene3D" id="1.10.287.1260">
    <property type="match status" value="1"/>
</dbReference>
<evidence type="ECO:0000256" key="1">
    <source>
        <dbReference type="ARBA" id="ARBA00004651"/>
    </source>
</evidence>
<reference evidence="14 15" key="1">
    <citation type="submission" date="2019-02" db="EMBL/GenBank/DDBJ databases">
        <title>Deep-cultivation of Planctomycetes and their phenomic and genomic characterization uncovers novel biology.</title>
        <authorList>
            <person name="Wiegand S."/>
            <person name="Jogler M."/>
            <person name="Boedeker C."/>
            <person name="Pinto D."/>
            <person name="Vollmers J."/>
            <person name="Rivas-Marin E."/>
            <person name="Kohn T."/>
            <person name="Peeters S.H."/>
            <person name="Heuer A."/>
            <person name="Rast P."/>
            <person name="Oberbeckmann S."/>
            <person name="Bunk B."/>
            <person name="Jeske O."/>
            <person name="Meyerdierks A."/>
            <person name="Storesund J.E."/>
            <person name="Kallscheuer N."/>
            <person name="Luecker S."/>
            <person name="Lage O.M."/>
            <person name="Pohl T."/>
            <person name="Merkel B.J."/>
            <person name="Hornburger P."/>
            <person name="Mueller R.-W."/>
            <person name="Bruemmer F."/>
            <person name="Labrenz M."/>
            <person name="Spormann A.M."/>
            <person name="Op Den Camp H."/>
            <person name="Overmann J."/>
            <person name="Amann R."/>
            <person name="Jetten M.S.M."/>
            <person name="Mascher T."/>
            <person name="Medema M.H."/>
            <person name="Devos D.P."/>
            <person name="Kaster A.-K."/>
            <person name="Ovreas L."/>
            <person name="Rohde M."/>
            <person name="Galperin M.Y."/>
            <person name="Jogler C."/>
        </authorList>
    </citation>
    <scope>NUCLEOTIDE SEQUENCE [LARGE SCALE GENOMIC DNA]</scope>
    <source>
        <strain evidence="14 15">Pla22</strain>
    </source>
</reference>